<accession>A0A669DJ59</accession>
<keyword evidence="3" id="KW-1185">Reference proteome</keyword>
<dbReference type="GO" id="GO:0016192">
    <property type="term" value="P:vesicle-mediated transport"/>
    <property type="evidence" value="ECO:0007669"/>
    <property type="project" value="InterPro"/>
</dbReference>
<keyword evidence="1" id="KW-1133">Transmembrane helix</keyword>
<reference evidence="2" key="3">
    <citation type="submission" date="2025-09" db="UniProtKB">
        <authorList>
            <consortium name="Ensembl"/>
        </authorList>
    </citation>
    <scope>IDENTIFICATION</scope>
</reference>
<dbReference type="AlphaFoldDB" id="A0A669DJ59"/>
<keyword evidence="1" id="KW-0812">Transmembrane</keyword>
<reference evidence="3" key="1">
    <citation type="submission" date="2012-01" db="EMBL/GenBank/DDBJ databases">
        <title>The Genome Sequence of Oreochromis niloticus (Nile Tilapia).</title>
        <authorList>
            <consortium name="Broad Institute Genome Assembly Team"/>
            <consortium name="Broad Institute Sequencing Platform"/>
            <person name="Di Palma F."/>
            <person name="Johnson J."/>
            <person name="Lander E.S."/>
            <person name="Lindblad-Toh K."/>
        </authorList>
    </citation>
    <scope>NUCLEOTIDE SEQUENCE [LARGE SCALE GENOMIC DNA]</scope>
</reference>
<keyword evidence="1" id="KW-0472">Membrane</keyword>
<dbReference type="GeneTree" id="ENSGT00950000182834"/>
<evidence type="ECO:0000313" key="3">
    <source>
        <dbReference type="Proteomes" id="UP000005207"/>
    </source>
</evidence>
<feature type="transmembrane region" description="Helical" evidence="1">
    <location>
        <begin position="7"/>
        <end position="27"/>
    </location>
</feature>
<reference evidence="2" key="2">
    <citation type="submission" date="2025-08" db="UniProtKB">
        <authorList>
            <consortium name="Ensembl"/>
        </authorList>
    </citation>
    <scope>IDENTIFICATION</scope>
</reference>
<evidence type="ECO:0000256" key="1">
    <source>
        <dbReference type="SAM" id="Phobius"/>
    </source>
</evidence>
<protein>
    <submittedName>
        <fullName evidence="2">Cornichon family AMPA receptor auxiliary protein 3</fullName>
    </submittedName>
</protein>
<dbReference type="InterPro" id="IPR003377">
    <property type="entry name" value="Cornichon"/>
</dbReference>
<feature type="transmembrane region" description="Helical" evidence="1">
    <location>
        <begin position="47"/>
        <end position="80"/>
    </location>
</feature>
<dbReference type="SMART" id="SM01398">
    <property type="entry name" value="Cornichon"/>
    <property type="match status" value="1"/>
</dbReference>
<feature type="transmembrane region" description="Helical" evidence="1">
    <location>
        <begin position="92"/>
        <end position="111"/>
    </location>
</feature>
<gene>
    <name evidence="2" type="primary">CNIH3</name>
    <name evidence="2" type="synonym">cnih3</name>
</gene>
<sequence>MFTFAAFCYMLSLVLCVSLIFFAIWHITAFDELQADFKVPIDQGNPLHAVGLVSLFIFIHTHFLYRFLFMIILLSVRCVLRKNGKSKMQKHCGMWFSVSPSIFYCFFPVSLSTNFKSSSWQRSSFVCPPLLTSWLTSRLLL</sequence>
<dbReference type="Ensembl" id="ENSONIT00000053595.1">
    <property type="protein sequence ID" value="ENSONIP00000060767.1"/>
    <property type="gene ID" value="ENSONIG00000000273.2"/>
</dbReference>
<organism evidence="2 3">
    <name type="scientific">Oreochromis niloticus</name>
    <name type="common">Nile tilapia</name>
    <name type="synonym">Tilapia nilotica</name>
    <dbReference type="NCBI Taxonomy" id="8128"/>
    <lineage>
        <taxon>Eukaryota</taxon>
        <taxon>Metazoa</taxon>
        <taxon>Chordata</taxon>
        <taxon>Craniata</taxon>
        <taxon>Vertebrata</taxon>
        <taxon>Euteleostomi</taxon>
        <taxon>Actinopterygii</taxon>
        <taxon>Neopterygii</taxon>
        <taxon>Teleostei</taxon>
        <taxon>Neoteleostei</taxon>
        <taxon>Acanthomorphata</taxon>
        <taxon>Ovalentaria</taxon>
        <taxon>Cichlomorphae</taxon>
        <taxon>Cichliformes</taxon>
        <taxon>Cichlidae</taxon>
        <taxon>African cichlids</taxon>
        <taxon>Pseudocrenilabrinae</taxon>
        <taxon>Oreochromini</taxon>
        <taxon>Oreochromis</taxon>
    </lineage>
</organism>
<proteinExistence type="predicted"/>
<dbReference type="Proteomes" id="UP000005207">
    <property type="component" value="Linkage group LG15"/>
</dbReference>
<name>A0A669DJ59_ORENI</name>
<evidence type="ECO:0000313" key="2">
    <source>
        <dbReference type="Ensembl" id="ENSONIP00000060767.1"/>
    </source>
</evidence>